<feature type="compositionally biased region" description="Low complexity" evidence="1">
    <location>
        <begin position="393"/>
        <end position="406"/>
    </location>
</feature>
<feature type="compositionally biased region" description="Pro residues" evidence="1">
    <location>
        <begin position="430"/>
        <end position="441"/>
    </location>
</feature>
<dbReference type="InterPro" id="IPR021840">
    <property type="entry name" value="DUF3433"/>
</dbReference>
<keyword evidence="2" id="KW-0472">Membrane</keyword>
<feature type="compositionally biased region" description="Low complexity" evidence="1">
    <location>
        <begin position="442"/>
        <end position="467"/>
    </location>
</feature>
<feature type="compositionally biased region" description="Polar residues" evidence="1">
    <location>
        <begin position="505"/>
        <end position="514"/>
    </location>
</feature>
<feature type="compositionally biased region" description="Polar residues" evidence="1">
    <location>
        <begin position="274"/>
        <end position="293"/>
    </location>
</feature>
<feature type="transmembrane region" description="Helical" evidence="2">
    <location>
        <begin position="169"/>
        <end position="191"/>
    </location>
</feature>
<dbReference type="Pfam" id="PF11915">
    <property type="entry name" value="DUF3433"/>
    <property type="match status" value="1"/>
</dbReference>
<keyword evidence="4" id="KW-1185">Reference proteome</keyword>
<gene>
    <name evidence="3" type="ORF">Daesc_003300</name>
</gene>
<feature type="compositionally biased region" description="Low complexity" evidence="1">
    <location>
        <begin position="325"/>
        <end position="342"/>
    </location>
</feature>
<sequence>MAGARSGGFTPIPQEERISEQQQQQRRRLGDFRSHVQQVLRQSTALQEKGQDSVRVSPALSDTTLVCGDYLDVPLRRHEETNRGQYVEYCAGYYGPEAAGLSPMSSARAGIGLEVHSAPVIAHMASEVLLVDDDDWHGTNCCDSEGRSEEEEVKHENRNFKPLSLKGKFLTVLFFSLIVLVVLAELAIQLLPDDSGINPFSQASEHNENIHPRFQFGTKAGTLSKFGHFKRQNDTAPVITVSTSTETTSHTVPESTPSSSSLTSQTITVPPTEGGTTTDFSTGPTDIPPTNTEPVIPPSSESQLSSISSTINVPAPPLPPPGNNPLPSITSSESLSPPSTSLVPPPPLTSIISEIGTSETQEPTSSRPGHPDHSGQPPILDPPHPKPTSSEDTSLSPPSPSFSLPTAPNPDPPANTKPTHTDSTTTVSTQPPPPPPSPPSPTSSRITEPSRTSTSPTSPPLSTLTESYGTTIESTGTTSPLPASSSKAQSSSTTTIAQSTGGGPNSSLTQTAVIPSSSLESESTPTKSSTTDGGTGLSSQTSSSTTSDSEVVTSPPSNTMPGSIPILTQEPPLPVPETIETELPEPFTTITKTSEEPPPPPKTTTITTSTTLDDLVFMTTFVQVIKAGFKNPIGDYVFTYTDSQGKPTRTETILAQASARTDVLKDPQGHPTKTMTVAVLRPPSKTTLTDYQGRATLTLDYYIGLSTEVLYDPAGHPTATRTSMVTETPIITTLFDEHGVPTLTKTEFAPLSLTTTVFATPTPEATPEATPVAQGKKELKIVPISDGRYFLGLMLPTFIAIVMSIPIRIVDQSARLYYPFHELTSTRGALARDSLCFETASIWNLRARVRSLLNGEYLLTLTGLLVLGSVVMVPLSSEAVRIILSGPSCATPSDVSSTCTMALAVRLVPSQVAVGLLILMLTIVGLTAIVLRKWETGLSWNPWSLVRMGHLAANNEIRTLLLRRMREKGGSITNKDMDKSLAKKVFILTDWEENGYSKYSILIRNETSLRKDGKPVRRKANRHKGKGSSMPFFILTWTGRLLFLALLCGVMIGLLVYTIAGDGKDYTQYMEGKWRVVRFIFTTISVLISLIWGSFFYGESNKPCYVPISGMFLLTKFISRRVS</sequence>
<feature type="compositionally biased region" description="Polar residues" evidence="1">
    <location>
        <begin position="468"/>
        <end position="482"/>
    </location>
</feature>
<organism evidence="3 4">
    <name type="scientific">Daldinia eschscholtzii</name>
    <dbReference type="NCBI Taxonomy" id="292717"/>
    <lineage>
        <taxon>Eukaryota</taxon>
        <taxon>Fungi</taxon>
        <taxon>Dikarya</taxon>
        <taxon>Ascomycota</taxon>
        <taxon>Pezizomycotina</taxon>
        <taxon>Sordariomycetes</taxon>
        <taxon>Xylariomycetidae</taxon>
        <taxon>Xylariales</taxon>
        <taxon>Hypoxylaceae</taxon>
        <taxon>Daldinia</taxon>
    </lineage>
</organism>
<feature type="transmembrane region" description="Helical" evidence="2">
    <location>
        <begin position="789"/>
        <end position="810"/>
    </location>
</feature>
<feature type="transmembrane region" description="Helical" evidence="2">
    <location>
        <begin position="1032"/>
        <end position="1059"/>
    </location>
</feature>
<feature type="transmembrane region" description="Helical" evidence="2">
    <location>
        <begin position="857"/>
        <end position="875"/>
    </location>
</feature>
<protein>
    <submittedName>
        <fullName evidence="3">Uncharacterized protein</fullName>
    </submittedName>
</protein>
<feature type="compositionally biased region" description="Low complexity" evidence="1">
    <location>
        <begin position="243"/>
        <end position="269"/>
    </location>
</feature>
<evidence type="ECO:0000313" key="3">
    <source>
        <dbReference type="EMBL" id="KAK6955657.1"/>
    </source>
</evidence>
<feature type="region of interest" description="Disordered" evidence="1">
    <location>
        <begin position="243"/>
        <end position="573"/>
    </location>
</feature>
<evidence type="ECO:0000256" key="1">
    <source>
        <dbReference type="SAM" id="MobiDB-lite"/>
    </source>
</evidence>
<dbReference type="PANTHER" id="PTHR37544">
    <property type="entry name" value="SPRAY-RELATED"/>
    <property type="match status" value="1"/>
</dbReference>
<feature type="compositionally biased region" description="Low complexity" evidence="1">
    <location>
        <begin position="483"/>
        <end position="499"/>
    </location>
</feature>
<feature type="transmembrane region" description="Helical" evidence="2">
    <location>
        <begin position="1079"/>
        <end position="1098"/>
    </location>
</feature>
<accession>A0AAX6MTC8</accession>
<dbReference type="PANTHER" id="PTHR37544:SF3">
    <property type="entry name" value="SPRAY"/>
    <property type="match status" value="1"/>
</dbReference>
<proteinExistence type="predicted"/>
<feature type="transmembrane region" description="Helical" evidence="2">
    <location>
        <begin position="912"/>
        <end position="931"/>
    </location>
</feature>
<name>A0AAX6MTC8_9PEZI</name>
<keyword evidence="2" id="KW-1133">Transmembrane helix</keyword>
<evidence type="ECO:0000256" key="2">
    <source>
        <dbReference type="SAM" id="Phobius"/>
    </source>
</evidence>
<evidence type="ECO:0000313" key="4">
    <source>
        <dbReference type="Proteomes" id="UP001369815"/>
    </source>
</evidence>
<dbReference type="AlphaFoldDB" id="A0AAX6MTC8"/>
<keyword evidence="2" id="KW-0812">Transmembrane</keyword>
<feature type="compositionally biased region" description="Low complexity" evidence="1">
    <location>
        <begin position="515"/>
        <end position="557"/>
    </location>
</feature>
<feature type="compositionally biased region" description="Polar residues" evidence="1">
    <location>
        <begin position="355"/>
        <end position="367"/>
    </location>
</feature>
<reference evidence="3 4" key="1">
    <citation type="journal article" date="2024" name="Front Chem Biol">
        <title>Unveiling the potential of Daldinia eschscholtzii MFLUCC 19-0629 through bioactivity and bioinformatics studies for enhanced sustainable agriculture production.</title>
        <authorList>
            <person name="Brooks S."/>
            <person name="Weaver J.A."/>
            <person name="Klomchit A."/>
            <person name="Alharthi S.A."/>
            <person name="Onlamun T."/>
            <person name="Nurani R."/>
            <person name="Vong T.K."/>
            <person name="Alberti F."/>
            <person name="Greco C."/>
        </authorList>
    </citation>
    <scope>NUCLEOTIDE SEQUENCE [LARGE SCALE GENOMIC DNA]</scope>
    <source>
        <strain evidence="3">MFLUCC 19-0629</strain>
    </source>
</reference>
<feature type="compositionally biased region" description="Pro residues" evidence="1">
    <location>
        <begin position="314"/>
        <end position="324"/>
    </location>
</feature>
<dbReference type="EMBL" id="JBANMG010000003">
    <property type="protein sequence ID" value="KAK6955657.1"/>
    <property type="molecule type" value="Genomic_DNA"/>
</dbReference>
<dbReference type="Proteomes" id="UP001369815">
    <property type="component" value="Unassembled WGS sequence"/>
</dbReference>
<feature type="compositionally biased region" description="Low complexity" evidence="1">
    <location>
        <begin position="299"/>
        <end position="309"/>
    </location>
</feature>
<feature type="compositionally biased region" description="Low complexity" evidence="1">
    <location>
        <begin position="416"/>
        <end position="429"/>
    </location>
</feature>
<feature type="region of interest" description="Disordered" evidence="1">
    <location>
        <begin position="1"/>
        <end position="30"/>
    </location>
</feature>
<comment type="caution">
    <text evidence="3">The sequence shown here is derived from an EMBL/GenBank/DDBJ whole genome shotgun (WGS) entry which is preliminary data.</text>
</comment>